<organism evidence="7 8">
    <name type="scientific">Candidatus Wallbacteria bacterium HGW-Wallbacteria-1</name>
    <dbReference type="NCBI Taxonomy" id="2013854"/>
    <lineage>
        <taxon>Bacteria</taxon>
        <taxon>Candidatus Walliibacteriota</taxon>
    </lineage>
</organism>
<protein>
    <recommendedName>
        <fullName evidence="2">peptidylprolyl isomerase</fullName>
        <ecNumber evidence="2">5.2.1.8</ecNumber>
    </recommendedName>
</protein>
<evidence type="ECO:0000256" key="1">
    <source>
        <dbReference type="ARBA" id="ARBA00000971"/>
    </source>
</evidence>
<evidence type="ECO:0000259" key="6">
    <source>
        <dbReference type="Pfam" id="PF13145"/>
    </source>
</evidence>
<proteinExistence type="predicted"/>
<dbReference type="GO" id="GO:0003755">
    <property type="term" value="F:peptidyl-prolyl cis-trans isomerase activity"/>
    <property type="evidence" value="ECO:0007669"/>
    <property type="project" value="UniProtKB-KW"/>
</dbReference>
<dbReference type="Pfam" id="PF13145">
    <property type="entry name" value="Rotamase_2"/>
    <property type="match status" value="1"/>
</dbReference>
<evidence type="ECO:0000256" key="3">
    <source>
        <dbReference type="ARBA" id="ARBA00022729"/>
    </source>
</evidence>
<dbReference type="PANTHER" id="PTHR47245:SF1">
    <property type="entry name" value="FOLDASE PROTEIN PRSA"/>
    <property type="match status" value="1"/>
</dbReference>
<evidence type="ECO:0000256" key="2">
    <source>
        <dbReference type="ARBA" id="ARBA00013194"/>
    </source>
</evidence>
<dbReference type="Gene3D" id="3.10.50.40">
    <property type="match status" value="1"/>
</dbReference>
<evidence type="ECO:0000313" key="8">
    <source>
        <dbReference type="Proteomes" id="UP000233256"/>
    </source>
</evidence>
<keyword evidence="3" id="KW-0732">Signal</keyword>
<dbReference type="AlphaFoldDB" id="A0A2N1PQ20"/>
<gene>
    <name evidence="7" type="ORF">CVV64_08650</name>
</gene>
<comment type="caution">
    <text evidence="7">The sequence shown here is derived from an EMBL/GenBank/DDBJ whole genome shotgun (WGS) entry which is preliminary data.</text>
</comment>
<keyword evidence="5" id="KW-0413">Isomerase</keyword>
<accession>A0A2N1PQ20</accession>
<evidence type="ECO:0000256" key="5">
    <source>
        <dbReference type="ARBA" id="ARBA00023235"/>
    </source>
</evidence>
<reference evidence="7 8" key="1">
    <citation type="journal article" date="2017" name="ISME J.">
        <title>Potential for microbial H2 and metal transformations associated with novel bacteria and archaea in deep terrestrial subsurface sediments.</title>
        <authorList>
            <person name="Hernsdorf A.W."/>
            <person name="Amano Y."/>
            <person name="Miyakawa K."/>
            <person name="Ise K."/>
            <person name="Suzuki Y."/>
            <person name="Anantharaman K."/>
            <person name="Probst A."/>
            <person name="Burstein D."/>
            <person name="Thomas B.C."/>
            <person name="Banfield J.F."/>
        </authorList>
    </citation>
    <scope>NUCLEOTIDE SEQUENCE [LARGE SCALE GENOMIC DNA]</scope>
    <source>
        <strain evidence="7">HGW-Wallbacteria-1</strain>
    </source>
</reference>
<dbReference type="InterPro" id="IPR050245">
    <property type="entry name" value="PrsA_foldase"/>
</dbReference>
<evidence type="ECO:0000256" key="4">
    <source>
        <dbReference type="ARBA" id="ARBA00023110"/>
    </source>
</evidence>
<dbReference type="Proteomes" id="UP000233256">
    <property type="component" value="Unassembled WGS sequence"/>
</dbReference>
<dbReference type="SUPFAM" id="SSF54534">
    <property type="entry name" value="FKBP-like"/>
    <property type="match status" value="1"/>
</dbReference>
<comment type="catalytic activity">
    <reaction evidence="1">
        <text>[protein]-peptidylproline (omega=180) = [protein]-peptidylproline (omega=0)</text>
        <dbReference type="Rhea" id="RHEA:16237"/>
        <dbReference type="Rhea" id="RHEA-COMP:10747"/>
        <dbReference type="Rhea" id="RHEA-COMP:10748"/>
        <dbReference type="ChEBI" id="CHEBI:83833"/>
        <dbReference type="ChEBI" id="CHEBI:83834"/>
        <dbReference type="EC" id="5.2.1.8"/>
    </reaction>
</comment>
<dbReference type="InterPro" id="IPR046357">
    <property type="entry name" value="PPIase_dom_sf"/>
</dbReference>
<keyword evidence="4" id="KW-0697">Rotamase</keyword>
<name>A0A2N1PQ20_9BACT</name>
<sequence>MNCFQLMVKEKNNIRRTMVTLVLMCLALALCFGCSGEKKTPPPVTKAPVTSTPQPPASKIVPSVAVVENKTAGETAAEVSVAGSTTETVRPVEPKVPEVPSMTTQLASSIEEQKKMYLPSSFILYKSTRNNEVTPSAQTGLLDKIEQEAIAAVLSADASFTGKISANQQRLAVEDLRQQIGRLKFDPSQEEIIQFKKNMNVTPDGSSGGQITMKEASFIRDNIINARWEMLIWKEFKELLDKGQIVRTAAFQKIASLENPFSKNASMNPDEIMAQVKDPKLGSDITFSECQSYLQRDGGRLFEGPLSPEKAIPQTEQAASGFGGEGMMKNVKFADIILQQVVGARIIQREAATYKLKPSKLYSETKATQILNEYFMENPIKHIKPEEISDQDLLTYYSENLSKYTPEQAVWLNWLVFESVEEAEEVYKRLEKGETFASLIEEKTGIKDIMNENPALNDLRSELREVIEGLMPGQYSRIIGIDGKFVIVYFIHIEKKPPFSFEIVRETVRGDLIQAKELENRKKILADLKRRALESMRKQ</sequence>
<dbReference type="Gene3D" id="1.10.4030.10">
    <property type="entry name" value="Porin chaperone SurA, peptide-binding domain"/>
    <property type="match status" value="1"/>
</dbReference>
<dbReference type="EC" id="5.2.1.8" evidence="2"/>
<dbReference type="InterPro" id="IPR000297">
    <property type="entry name" value="PPIase_PpiC"/>
</dbReference>
<evidence type="ECO:0000313" key="7">
    <source>
        <dbReference type="EMBL" id="PKK90424.1"/>
    </source>
</evidence>
<feature type="domain" description="PpiC" evidence="6">
    <location>
        <begin position="388"/>
        <end position="505"/>
    </location>
</feature>
<dbReference type="PANTHER" id="PTHR47245">
    <property type="entry name" value="PEPTIDYLPROLYL ISOMERASE"/>
    <property type="match status" value="1"/>
</dbReference>
<dbReference type="EMBL" id="PGXC01000005">
    <property type="protein sequence ID" value="PKK90424.1"/>
    <property type="molecule type" value="Genomic_DNA"/>
</dbReference>